<dbReference type="EMBL" id="BART01037240">
    <property type="protein sequence ID" value="GAH06183.1"/>
    <property type="molecule type" value="Genomic_DNA"/>
</dbReference>
<comment type="caution">
    <text evidence="2">The sequence shown here is derived from an EMBL/GenBank/DDBJ whole genome shotgun (WGS) entry which is preliminary data.</text>
</comment>
<gene>
    <name evidence="2" type="ORF">S01H4_62403</name>
</gene>
<feature type="domain" description="Chaperone DnaJ C-terminal" evidence="1">
    <location>
        <begin position="2"/>
        <end position="62"/>
    </location>
</feature>
<dbReference type="GO" id="GO:0006457">
    <property type="term" value="P:protein folding"/>
    <property type="evidence" value="ECO:0007669"/>
    <property type="project" value="InterPro"/>
</dbReference>
<proteinExistence type="predicted"/>
<dbReference type="Gene3D" id="2.60.260.20">
    <property type="entry name" value="Urease metallochaperone UreE, N-terminal domain"/>
    <property type="match status" value="1"/>
</dbReference>
<dbReference type="SUPFAM" id="SSF49493">
    <property type="entry name" value="HSP40/DnaJ peptide-binding domain"/>
    <property type="match status" value="1"/>
</dbReference>
<reference evidence="2" key="1">
    <citation type="journal article" date="2014" name="Front. Microbiol.">
        <title>High frequency of phylogenetically diverse reductive dehalogenase-homologous genes in deep subseafloor sedimentary metagenomes.</title>
        <authorList>
            <person name="Kawai M."/>
            <person name="Futagami T."/>
            <person name="Toyoda A."/>
            <person name="Takaki Y."/>
            <person name="Nishi S."/>
            <person name="Hori S."/>
            <person name="Arai W."/>
            <person name="Tsubouchi T."/>
            <person name="Morono Y."/>
            <person name="Uchiyama I."/>
            <person name="Ito T."/>
            <person name="Fujiyama A."/>
            <person name="Inagaki F."/>
            <person name="Takami H."/>
        </authorList>
    </citation>
    <scope>NUCLEOTIDE SEQUENCE</scope>
    <source>
        <strain evidence="2">Expedition CK06-06</strain>
    </source>
</reference>
<evidence type="ECO:0000313" key="2">
    <source>
        <dbReference type="EMBL" id="GAH06183.1"/>
    </source>
</evidence>
<name>X1EBY9_9ZZZZ</name>
<dbReference type="Pfam" id="PF01556">
    <property type="entry name" value="DnaJ_C"/>
    <property type="match status" value="1"/>
</dbReference>
<dbReference type="AlphaFoldDB" id="X1EBY9"/>
<organism evidence="2">
    <name type="scientific">marine sediment metagenome</name>
    <dbReference type="NCBI Taxonomy" id="412755"/>
    <lineage>
        <taxon>unclassified sequences</taxon>
        <taxon>metagenomes</taxon>
        <taxon>ecological metagenomes</taxon>
    </lineage>
</organism>
<dbReference type="InterPro" id="IPR008971">
    <property type="entry name" value="HSP40/DnaJ_pept-bd"/>
</dbReference>
<accession>X1EBY9</accession>
<sequence>MPLTPCEAALGTKVEIPAPRGAITLTIPAGTSSGSRLRVKGHGVAKGSDKVGDLLAEVQIAFGVSLSEESKKLYEQLAELPDEKVRCDTLRSKIKW</sequence>
<dbReference type="GO" id="GO:0051082">
    <property type="term" value="F:unfolded protein binding"/>
    <property type="evidence" value="ECO:0007669"/>
    <property type="project" value="InterPro"/>
</dbReference>
<dbReference type="InterPro" id="IPR002939">
    <property type="entry name" value="DnaJ_C"/>
</dbReference>
<evidence type="ECO:0000259" key="1">
    <source>
        <dbReference type="Pfam" id="PF01556"/>
    </source>
</evidence>
<protein>
    <recommendedName>
        <fullName evidence="1">Chaperone DnaJ C-terminal domain-containing protein</fullName>
    </recommendedName>
</protein>